<dbReference type="Gramene" id="Mp4g10970.1">
    <property type="protein sequence ID" value="Mp4g10970.1.cds1"/>
    <property type="gene ID" value="Mp4g10970"/>
</dbReference>
<reference evidence="2" key="1">
    <citation type="journal article" date="2017" name="Cell">
        <title>Insights into land plant evolution garnered from the Marchantia polymorpha genome.</title>
        <authorList>
            <person name="Bowman J.L."/>
            <person name="Kohchi T."/>
            <person name="Yamato K.T."/>
            <person name="Jenkins J."/>
            <person name="Shu S."/>
            <person name="Ishizaki K."/>
            <person name="Yamaoka S."/>
            <person name="Nishihama R."/>
            <person name="Nakamura Y."/>
            <person name="Berger F."/>
            <person name="Adam C."/>
            <person name="Aki S.S."/>
            <person name="Althoff F."/>
            <person name="Araki T."/>
            <person name="Arteaga-Vazquez M.A."/>
            <person name="Balasubrmanian S."/>
            <person name="Barry K."/>
            <person name="Bauer D."/>
            <person name="Boehm C.R."/>
            <person name="Briginshaw L."/>
            <person name="Caballero-Perez J."/>
            <person name="Catarino B."/>
            <person name="Chen F."/>
            <person name="Chiyoda S."/>
            <person name="Chovatia M."/>
            <person name="Davies K.M."/>
            <person name="Delmans M."/>
            <person name="Demura T."/>
            <person name="Dierschke T."/>
            <person name="Dolan L."/>
            <person name="Dorantes-Acosta A.E."/>
            <person name="Eklund D.M."/>
            <person name="Florent S.N."/>
            <person name="Flores-Sandoval E."/>
            <person name="Fujiyama A."/>
            <person name="Fukuzawa H."/>
            <person name="Galik B."/>
            <person name="Grimanelli D."/>
            <person name="Grimwood J."/>
            <person name="Grossniklaus U."/>
            <person name="Hamada T."/>
            <person name="Haseloff J."/>
            <person name="Hetherington A.J."/>
            <person name="Higo A."/>
            <person name="Hirakawa Y."/>
            <person name="Hundley H.N."/>
            <person name="Ikeda Y."/>
            <person name="Inoue K."/>
            <person name="Inoue S.I."/>
            <person name="Ishida S."/>
            <person name="Jia Q."/>
            <person name="Kakita M."/>
            <person name="Kanazawa T."/>
            <person name="Kawai Y."/>
            <person name="Kawashima T."/>
            <person name="Kennedy M."/>
            <person name="Kinose K."/>
            <person name="Kinoshita T."/>
            <person name="Kohara Y."/>
            <person name="Koide E."/>
            <person name="Komatsu K."/>
            <person name="Kopischke S."/>
            <person name="Kubo M."/>
            <person name="Kyozuka J."/>
            <person name="Lagercrantz U."/>
            <person name="Lin S.S."/>
            <person name="Lindquist E."/>
            <person name="Lipzen A.M."/>
            <person name="Lu C.W."/>
            <person name="De Luna E."/>
            <person name="Martienssen R.A."/>
            <person name="Minamino N."/>
            <person name="Mizutani M."/>
            <person name="Mizutani M."/>
            <person name="Mochizuki N."/>
            <person name="Monte I."/>
            <person name="Mosher R."/>
            <person name="Nagasaki H."/>
            <person name="Nakagami H."/>
            <person name="Naramoto S."/>
            <person name="Nishitani K."/>
            <person name="Ohtani M."/>
            <person name="Okamoto T."/>
            <person name="Okumura M."/>
            <person name="Phillips J."/>
            <person name="Pollak B."/>
            <person name="Reinders A."/>
            <person name="Rovekamp M."/>
            <person name="Sano R."/>
            <person name="Sawa S."/>
            <person name="Schmid M.W."/>
            <person name="Shirakawa M."/>
            <person name="Solano R."/>
            <person name="Spunde A."/>
            <person name="Suetsugu N."/>
            <person name="Sugano S."/>
            <person name="Sugiyama A."/>
            <person name="Sun R."/>
            <person name="Suzuki Y."/>
            <person name="Takenaka M."/>
            <person name="Takezawa D."/>
            <person name="Tomogane H."/>
            <person name="Tsuzuki M."/>
            <person name="Ueda T."/>
            <person name="Umeda M."/>
            <person name="Ward J.M."/>
            <person name="Watanabe Y."/>
            <person name="Yazaki K."/>
            <person name="Yokoyama R."/>
            <person name="Yoshitake Y."/>
            <person name="Yotsui I."/>
            <person name="Zachgo S."/>
            <person name="Schmutz J."/>
        </authorList>
    </citation>
    <scope>NUCLEOTIDE SEQUENCE [LARGE SCALE GENOMIC DNA]</scope>
    <source>
        <strain evidence="2">Tak-1</strain>
    </source>
</reference>
<sequence>MKIFSAGHSMACSAKSCRAEIEKKRRRKKECHSGSSDGCVDRWLLLDRKHLIDLCDGVSRINMNVSVNSNRSEHWQMRLDSYCTFISRESQIC</sequence>
<dbReference type="AlphaFoldDB" id="A0A2R6XJU1"/>
<organism evidence="1 2">
    <name type="scientific">Marchantia polymorpha</name>
    <name type="common">Common liverwort</name>
    <name type="synonym">Marchantia aquatica</name>
    <dbReference type="NCBI Taxonomy" id="3197"/>
    <lineage>
        <taxon>Eukaryota</taxon>
        <taxon>Viridiplantae</taxon>
        <taxon>Streptophyta</taxon>
        <taxon>Embryophyta</taxon>
        <taxon>Marchantiophyta</taxon>
        <taxon>Marchantiopsida</taxon>
        <taxon>Marchantiidae</taxon>
        <taxon>Marchantiales</taxon>
        <taxon>Marchantiaceae</taxon>
        <taxon>Marchantia</taxon>
    </lineage>
</organism>
<name>A0A2R6XJU1_MARPO</name>
<evidence type="ECO:0000313" key="1">
    <source>
        <dbReference type="EMBL" id="PTQ46400.1"/>
    </source>
</evidence>
<gene>
    <name evidence="1" type="ORF">MARPO_0011s0082</name>
</gene>
<proteinExistence type="predicted"/>
<accession>A0A2R6XJU1</accession>
<protein>
    <submittedName>
        <fullName evidence="1">Uncharacterized protein</fullName>
    </submittedName>
</protein>
<keyword evidence="2" id="KW-1185">Reference proteome</keyword>
<dbReference type="Proteomes" id="UP000244005">
    <property type="component" value="Unassembled WGS sequence"/>
</dbReference>
<dbReference type="EMBL" id="KZ772683">
    <property type="protein sequence ID" value="PTQ46400.1"/>
    <property type="molecule type" value="Genomic_DNA"/>
</dbReference>
<evidence type="ECO:0000313" key="2">
    <source>
        <dbReference type="Proteomes" id="UP000244005"/>
    </source>
</evidence>